<dbReference type="Proteomes" id="UP001151760">
    <property type="component" value="Unassembled WGS sequence"/>
</dbReference>
<reference evidence="1" key="1">
    <citation type="journal article" date="2022" name="Int. J. Mol. Sci.">
        <title>Draft Genome of Tanacetum Coccineum: Genomic Comparison of Closely Related Tanacetum-Family Plants.</title>
        <authorList>
            <person name="Yamashiro T."/>
            <person name="Shiraishi A."/>
            <person name="Nakayama K."/>
            <person name="Satake H."/>
        </authorList>
    </citation>
    <scope>NUCLEOTIDE SEQUENCE</scope>
</reference>
<dbReference type="EMBL" id="BQNB010008484">
    <property type="protein sequence ID" value="GJS49997.1"/>
    <property type="molecule type" value="Genomic_DNA"/>
</dbReference>
<protein>
    <submittedName>
        <fullName evidence="1">Uncharacterized protein</fullName>
    </submittedName>
</protein>
<evidence type="ECO:0000313" key="1">
    <source>
        <dbReference type="EMBL" id="GJS49997.1"/>
    </source>
</evidence>
<name>A0ABQ4WAV3_9ASTR</name>
<sequence length="155" mass="17454">MAELLFKTFKDVSLRVMGLTLERVKLHERGVSTMHKKPVLFYMKTTTSNFKADHVDAYDSDCDDEATTSAIFMESLSPAGSINGDTIGPTYDSNIISEVPHYDNYLENDVLNFDVQETKYIEHIVSNNDTCDELTSDSNVISYADYMVTIENDVA</sequence>
<accession>A0ABQ4WAV3</accession>
<organism evidence="1 2">
    <name type="scientific">Tanacetum coccineum</name>
    <dbReference type="NCBI Taxonomy" id="301880"/>
    <lineage>
        <taxon>Eukaryota</taxon>
        <taxon>Viridiplantae</taxon>
        <taxon>Streptophyta</taxon>
        <taxon>Embryophyta</taxon>
        <taxon>Tracheophyta</taxon>
        <taxon>Spermatophyta</taxon>
        <taxon>Magnoliopsida</taxon>
        <taxon>eudicotyledons</taxon>
        <taxon>Gunneridae</taxon>
        <taxon>Pentapetalae</taxon>
        <taxon>asterids</taxon>
        <taxon>campanulids</taxon>
        <taxon>Asterales</taxon>
        <taxon>Asteraceae</taxon>
        <taxon>Asteroideae</taxon>
        <taxon>Anthemideae</taxon>
        <taxon>Anthemidinae</taxon>
        <taxon>Tanacetum</taxon>
    </lineage>
</organism>
<comment type="caution">
    <text evidence="1">The sequence shown here is derived from an EMBL/GenBank/DDBJ whole genome shotgun (WGS) entry which is preliminary data.</text>
</comment>
<gene>
    <name evidence="1" type="ORF">Tco_0600118</name>
</gene>
<evidence type="ECO:0000313" key="2">
    <source>
        <dbReference type="Proteomes" id="UP001151760"/>
    </source>
</evidence>
<reference evidence="1" key="2">
    <citation type="submission" date="2022-01" db="EMBL/GenBank/DDBJ databases">
        <authorList>
            <person name="Yamashiro T."/>
            <person name="Shiraishi A."/>
            <person name="Satake H."/>
            <person name="Nakayama K."/>
        </authorList>
    </citation>
    <scope>NUCLEOTIDE SEQUENCE</scope>
</reference>
<keyword evidence="2" id="KW-1185">Reference proteome</keyword>
<proteinExistence type="predicted"/>